<evidence type="ECO:0000313" key="3">
    <source>
        <dbReference type="Proteomes" id="UP000285636"/>
    </source>
</evidence>
<dbReference type="Proteomes" id="UP000285636">
    <property type="component" value="Unassembled WGS sequence"/>
</dbReference>
<reference evidence="2 3" key="1">
    <citation type="submission" date="2016-10" db="EMBL/GenBank/DDBJ databases">
        <title>Comparative genome analysis of multiple Pseudomonas spp. focuses on biocontrol and plant growth promoting traits.</title>
        <authorList>
            <person name="Tao X.-Y."/>
            <person name="Taylor C.G."/>
        </authorList>
    </citation>
    <scope>NUCLEOTIDE SEQUENCE [LARGE SCALE GENOMIC DNA]</scope>
    <source>
        <strain evidence="2 3">38D7</strain>
    </source>
</reference>
<feature type="transmembrane region" description="Helical" evidence="1">
    <location>
        <begin position="20"/>
        <end position="46"/>
    </location>
</feature>
<dbReference type="Pfam" id="PF07119">
    <property type="entry name" value="DUF1375"/>
    <property type="match status" value="1"/>
</dbReference>
<accession>A0A423HXC3</accession>
<organism evidence="2 3">
    <name type="scientific">Pseudomonas brassicacearum</name>
    <dbReference type="NCBI Taxonomy" id="930166"/>
    <lineage>
        <taxon>Bacteria</taxon>
        <taxon>Pseudomonadati</taxon>
        <taxon>Pseudomonadota</taxon>
        <taxon>Gammaproteobacteria</taxon>
        <taxon>Pseudomonadales</taxon>
        <taxon>Pseudomonadaceae</taxon>
        <taxon>Pseudomonas</taxon>
    </lineage>
</organism>
<evidence type="ECO:0000256" key="1">
    <source>
        <dbReference type="SAM" id="Phobius"/>
    </source>
</evidence>
<keyword evidence="1" id="KW-0812">Transmembrane</keyword>
<keyword evidence="1" id="KW-1133">Transmembrane helix</keyword>
<comment type="caution">
    <text evidence="2">The sequence shown here is derived from an EMBL/GenBank/DDBJ whole genome shotgun (WGS) entry which is preliminary data.</text>
</comment>
<evidence type="ECO:0008006" key="4">
    <source>
        <dbReference type="Google" id="ProtNLM"/>
    </source>
</evidence>
<name>A0A423HXC3_9PSED</name>
<keyword evidence="1" id="KW-0472">Membrane</keyword>
<sequence>MNCALNSHDASLPDVHGGQILTIKMAVMLGAFSLALTGCGTAMTVLQDDEDAARSLRKQKTYCQSIPRIYSGLAYDFCVLNAPPDPTGFLVPFVLLDLGLSGVFDTVSLPLTIYRQATDGNLSIYWRPGRG</sequence>
<evidence type="ECO:0000313" key="2">
    <source>
        <dbReference type="EMBL" id="RON17718.1"/>
    </source>
</evidence>
<dbReference type="InterPro" id="IPR010780">
    <property type="entry name" value="DUF1375"/>
</dbReference>
<dbReference type="AlphaFoldDB" id="A0A423HXC3"/>
<proteinExistence type="predicted"/>
<dbReference type="EMBL" id="MOBK01000010">
    <property type="protein sequence ID" value="RON17718.1"/>
    <property type="molecule type" value="Genomic_DNA"/>
</dbReference>
<gene>
    <name evidence="2" type="ORF">BK660_24010</name>
</gene>
<protein>
    <recommendedName>
        <fullName evidence="4">YceK/YidQ family lipoprotein</fullName>
    </recommendedName>
</protein>